<dbReference type="InterPro" id="IPR038713">
    <property type="entry name" value="Terminase_Gp1_N_sf"/>
</dbReference>
<dbReference type="Gene3D" id="6.10.140.2160">
    <property type="match status" value="1"/>
</dbReference>
<keyword evidence="1" id="KW-1188">Viral release from host cell</keyword>
<reference evidence="3 4" key="1">
    <citation type="submission" date="2020-03" db="EMBL/GenBank/DDBJ databases">
        <title>Bacterial samples isolated from urine from healthy bovine heifers (Gyr breed).</title>
        <authorList>
            <person name="Giannattasio-Ferraz S."/>
            <person name="Maskeri L."/>
            <person name="Penido A."/>
            <person name="Barbosa-Stancioli E.F."/>
            <person name="Putonti C."/>
        </authorList>
    </citation>
    <scope>NUCLEOTIDE SEQUENCE [LARGE SCALE GENOMIC DNA]</scope>
    <source>
        <strain evidence="3 4">UFMG-H7</strain>
    </source>
</reference>
<dbReference type="Gene3D" id="1.10.10.1400">
    <property type="entry name" value="Terminase, small subunit, N-terminal DNA-binding domain, HTH motif"/>
    <property type="match status" value="1"/>
</dbReference>
<dbReference type="Pfam" id="PF03592">
    <property type="entry name" value="Terminase_2"/>
    <property type="match status" value="1"/>
</dbReference>
<comment type="caution">
    <text evidence="3">The sequence shown here is derived from an EMBL/GenBank/DDBJ whole genome shotgun (WGS) entry which is preliminary data.</text>
</comment>
<dbReference type="AlphaFoldDB" id="A0A7X6DAV5"/>
<evidence type="ECO:0000256" key="2">
    <source>
        <dbReference type="ARBA" id="ARBA00023219"/>
    </source>
</evidence>
<protein>
    <submittedName>
        <fullName evidence="3">Terminase small subunit</fullName>
    </submittedName>
</protein>
<dbReference type="InterPro" id="IPR052404">
    <property type="entry name" value="SPP1-like_terminase"/>
</dbReference>
<organism evidence="3 4">
    <name type="scientific">Vagococcus fluvialis</name>
    <dbReference type="NCBI Taxonomy" id="2738"/>
    <lineage>
        <taxon>Bacteria</taxon>
        <taxon>Bacillati</taxon>
        <taxon>Bacillota</taxon>
        <taxon>Bacilli</taxon>
        <taxon>Lactobacillales</taxon>
        <taxon>Enterococcaceae</taxon>
        <taxon>Vagococcus</taxon>
    </lineage>
</organism>
<keyword evidence="2" id="KW-0231">Viral genome packaging</keyword>
<evidence type="ECO:0000256" key="1">
    <source>
        <dbReference type="ARBA" id="ARBA00022612"/>
    </source>
</evidence>
<dbReference type="RefSeq" id="WP_167808035.1">
    <property type="nucleotide sequence ID" value="NZ_JAAVMB010000017.1"/>
</dbReference>
<gene>
    <name evidence="3" type="ORF">HED35_12870</name>
</gene>
<dbReference type="InterPro" id="IPR005335">
    <property type="entry name" value="Terminase_ssu"/>
</dbReference>
<dbReference type="PANTHER" id="PTHR41328:SF2">
    <property type="entry name" value="TERMINASE SMALL SUBUNIT"/>
    <property type="match status" value="1"/>
</dbReference>
<dbReference type="PANTHER" id="PTHR41328">
    <property type="entry name" value="TERMINASE SMALL SUBUNIT-RELATED"/>
    <property type="match status" value="1"/>
</dbReference>
<dbReference type="Proteomes" id="UP000521358">
    <property type="component" value="Unassembled WGS sequence"/>
</dbReference>
<dbReference type="EMBL" id="JAAVMB010000017">
    <property type="protein sequence ID" value="NKC68982.1"/>
    <property type="molecule type" value="Genomic_DNA"/>
</dbReference>
<sequence>MKLTEKQRRFCDYYILLGNATQAAIKAGYSRKTAKQTGAENLTKPYLISYIDEQLDKLHSERVADAQEVLEYLTSIMRGEEKEEVLIGRGEGEQGITDIEVGAKDRIKAAELLGKRFGLFTDRVDLDANVSLEVIVDYGD</sequence>
<accession>A0A7X6DAV5</accession>
<name>A0A7X6DAV5_9ENTE</name>
<dbReference type="GO" id="GO:0051276">
    <property type="term" value="P:chromosome organization"/>
    <property type="evidence" value="ECO:0007669"/>
    <property type="project" value="InterPro"/>
</dbReference>
<proteinExistence type="predicted"/>
<evidence type="ECO:0000313" key="4">
    <source>
        <dbReference type="Proteomes" id="UP000521358"/>
    </source>
</evidence>
<evidence type="ECO:0000313" key="3">
    <source>
        <dbReference type="EMBL" id="NKC68982.1"/>
    </source>
</evidence>